<evidence type="ECO:0000259" key="2">
    <source>
        <dbReference type="PROSITE" id="PS50011"/>
    </source>
</evidence>
<dbReference type="Pfam" id="PF00069">
    <property type="entry name" value="Pkinase"/>
    <property type="match status" value="1"/>
</dbReference>
<feature type="region of interest" description="Disordered" evidence="1">
    <location>
        <begin position="99"/>
        <end position="147"/>
    </location>
</feature>
<feature type="compositionally biased region" description="Basic and acidic residues" evidence="1">
    <location>
        <begin position="187"/>
        <end position="203"/>
    </location>
</feature>
<keyword evidence="4" id="KW-1185">Reference proteome</keyword>
<dbReference type="EMBL" id="JADFTS010000008">
    <property type="protein sequence ID" value="KAF9591591.1"/>
    <property type="molecule type" value="Genomic_DNA"/>
</dbReference>
<dbReference type="InterPro" id="IPR011009">
    <property type="entry name" value="Kinase-like_dom_sf"/>
</dbReference>
<comment type="caution">
    <text evidence="3">The sequence shown here is derived from an EMBL/GenBank/DDBJ whole genome shotgun (WGS) entry which is preliminary data.</text>
</comment>
<accession>A0A835H2W4</accession>
<dbReference type="FunFam" id="1.10.510.10:FF:000988">
    <property type="entry name" value="Leucine-rich repeat protein kinase family protein"/>
    <property type="match status" value="1"/>
</dbReference>
<dbReference type="SMART" id="SM00220">
    <property type="entry name" value="S_TKc"/>
    <property type="match status" value="1"/>
</dbReference>
<name>A0A835H2W4_9MAGN</name>
<evidence type="ECO:0000313" key="3">
    <source>
        <dbReference type="EMBL" id="KAF9591591.1"/>
    </source>
</evidence>
<dbReference type="PROSITE" id="PS00108">
    <property type="entry name" value="PROTEIN_KINASE_ST"/>
    <property type="match status" value="1"/>
</dbReference>
<dbReference type="GO" id="GO:0004674">
    <property type="term" value="F:protein serine/threonine kinase activity"/>
    <property type="evidence" value="ECO:0007669"/>
    <property type="project" value="TreeGrafter"/>
</dbReference>
<dbReference type="Proteomes" id="UP000631114">
    <property type="component" value="Unassembled WGS sequence"/>
</dbReference>
<dbReference type="PANTHER" id="PTHR24359:SF1">
    <property type="entry name" value="INHIBITOR OF NUCLEAR FACTOR KAPPA-B KINASE EPSILON SUBUNIT HOMOLOG 1-RELATED"/>
    <property type="match status" value="1"/>
</dbReference>
<protein>
    <recommendedName>
        <fullName evidence="2">Protein kinase domain-containing protein</fullName>
    </recommendedName>
</protein>
<reference evidence="3 4" key="1">
    <citation type="submission" date="2020-10" db="EMBL/GenBank/DDBJ databases">
        <title>The Coptis chinensis genome and diversification of protoberbering-type alkaloids.</title>
        <authorList>
            <person name="Wang B."/>
            <person name="Shu S."/>
            <person name="Song C."/>
            <person name="Liu Y."/>
        </authorList>
    </citation>
    <scope>NUCLEOTIDE SEQUENCE [LARGE SCALE GENOMIC DNA]</scope>
    <source>
        <strain evidence="3">HL-2020</strain>
        <tissue evidence="3">Leaf</tissue>
    </source>
</reference>
<dbReference type="Pfam" id="PF14381">
    <property type="entry name" value="EDR1_CTR1_ARMC3_pept"/>
    <property type="match status" value="1"/>
</dbReference>
<dbReference type="OrthoDB" id="1394818at2759"/>
<dbReference type="InterPro" id="IPR055164">
    <property type="entry name" value="EDR1/CTR1/ARMC3-like_pept-like"/>
</dbReference>
<feature type="region of interest" description="Disordered" evidence="1">
    <location>
        <begin position="168"/>
        <end position="213"/>
    </location>
</feature>
<dbReference type="InterPro" id="IPR008271">
    <property type="entry name" value="Ser/Thr_kinase_AS"/>
</dbReference>
<evidence type="ECO:0000256" key="1">
    <source>
        <dbReference type="SAM" id="MobiDB-lite"/>
    </source>
</evidence>
<evidence type="ECO:0000313" key="4">
    <source>
        <dbReference type="Proteomes" id="UP000631114"/>
    </source>
</evidence>
<dbReference type="SUPFAM" id="SSF56112">
    <property type="entry name" value="Protein kinase-like (PK-like)"/>
    <property type="match status" value="1"/>
</dbReference>
<proteinExistence type="predicted"/>
<dbReference type="Gene3D" id="1.10.510.10">
    <property type="entry name" value="Transferase(Phosphotransferase) domain 1"/>
    <property type="match status" value="1"/>
</dbReference>
<organism evidence="3 4">
    <name type="scientific">Coptis chinensis</name>
    <dbReference type="NCBI Taxonomy" id="261450"/>
    <lineage>
        <taxon>Eukaryota</taxon>
        <taxon>Viridiplantae</taxon>
        <taxon>Streptophyta</taxon>
        <taxon>Embryophyta</taxon>
        <taxon>Tracheophyta</taxon>
        <taxon>Spermatophyta</taxon>
        <taxon>Magnoliopsida</taxon>
        <taxon>Ranunculales</taxon>
        <taxon>Ranunculaceae</taxon>
        <taxon>Coptidoideae</taxon>
        <taxon>Coptis</taxon>
    </lineage>
</organism>
<feature type="domain" description="Protein kinase" evidence="2">
    <location>
        <begin position="475"/>
        <end position="717"/>
    </location>
</feature>
<gene>
    <name evidence="3" type="ORF">IFM89_004820</name>
</gene>
<dbReference type="AlphaFoldDB" id="A0A835H2W4"/>
<dbReference type="InterPro" id="IPR000719">
    <property type="entry name" value="Prot_kinase_dom"/>
</dbReference>
<dbReference type="GO" id="GO:0005524">
    <property type="term" value="F:ATP binding"/>
    <property type="evidence" value="ECO:0007669"/>
    <property type="project" value="InterPro"/>
</dbReference>
<dbReference type="PANTHER" id="PTHR24359">
    <property type="entry name" value="SERINE/THREONINE-PROTEIN KINASE SBK1"/>
    <property type="match status" value="1"/>
</dbReference>
<dbReference type="PROSITE" id="PS50011">
    <property type="entry name" value="PROTEIN_KINASE_DOM"/>
    <property type="match status" value="1"/>
</dbReference>
<sequence>MTALKKLNLQFNKLGDFGDIPSWISCKLEGNDKDELGDECISSSIDVDIEKASDCVEPCVVLDTLAKGCSAAEMRIRKGWKRREKRVCHKPLNIISNESTDYNQDMNVDAKHQVPNGDPESPRESCGSSSIDFLDDKDERTLPGSVSTANKGCDDECYSVLDASLGSSLSKSREQEDGYSSTSASESHTKSKRQIDEDNENLRPRKAQKPFDGHSYISKKYNRESFCGIDDHLPDGFYDAGRFHPFMPLESYEQNLCLDSLEVILVDRERDVELDVVVSSAKVSLSRINQPSISMKQGEQLAHDDFQRASMLALFVSNWFGGSDRSYVSLNSHKAWSGSNYQKPSVCNCETGNDNHGSSPTEKALSFAENFDFNNLCEKSLRIIKQARNSSVGPIGTLQWGVCRHRAILMKYLCNRMVPPIPCELVRGYHDFTPMPGTLYLSRRMAHVINVPITSENIEKPTYSFPSLSLSEKVDTTSSSLMRHTFGSVEAVAKVRTLNTNGISDKEIKNFEYTCLGEVRMLGALRNSSCIVDVYGHQISSKMVPARDENKEHLILESAIWMEYVKGGSLKSYIKKVSENGEKHVQLELALFIAQETLSVRWFIIHRDIKSENILFDLDEKRADGTPLVKLCDFDRAIPLHSSSHTCCIAHLGIPHPDECAGTPRWMAPEVFQALQQKKMYGLEVDIWSYGCLLLELLTLEVPYAGLPPLDIDTLLQ</sequence>